<dbReference type="AlphaFoldDB" id="B8CPS5"/>
<reference evidence="2 3" key="1">
    <citation type="journal article" date="2008" name="PLoS ONE">
        <title>Environmental adaptation: genomic analysis of the piezotolerant and psychrotolerant deep-sea iron reducing bacterium Shewanella piezotolerans WP3.</title>
        <authorList>
            <person name="Wang F."/>
            <person name="Wang J."/>
            <person name="Jian H."/>
            <person name="Zhang B."/>
            <person name="Li S."/>
            <person name="Wang F."/>
            <person name="Zeng X."/>
            <person name="Gao L."/>
            <person name="Bartlett D.H."/>
            <person name="Yu J."/>
            <person name="Hu S."/>
            <person name="Xiao X."/>
        </authorList>
    </citation>
    <scope>NUCLEOTIDE SEQUENCE [LARGE SCALE GENOMIC DNA]</scope>
    <source>
        <strain evidence="3">WP3 / JCM 13877</strain>
    </source>
</reference>
<organism evidence="2 3">
    <name type="scientific">Shewanella piezotolerans (strain WP3 / JCM 13877)</name>
    <dbReference type="NCBI Taxonomy" id="225849"/>
    <lineage>
        <taxon>Bacteria</taxon>
        <taxon>Pseudomonadati</taxon>
        <taxon>Pseudomonadota</taxon>
        <taxon>Gammaproteobacteria</taxon>
        <taxon>Alteromonadales</taxon>
        <taxon>Shewanellaceae</taxon>
        <taxon>Shewanella</taxon>
    </lineage>
</organism>
<accession>B8CPS5</accession>
<evidence type="ECO:0000313" key="3">
    <source>
        <dbReference type="Proteomes" id="UP000000753"/>
    </source>
</evidence>
<feature type="signal peptide" evidence="1">
    <location>
        <begin position="1"/>
        <end position="20"/>
    </location>
</feature>
<dbReference type="KEGG" id="swp:swp_3073"/>
<dbReference type="Proteomes" id="UP000000753">
    <property type="component" value="Chromosome"/>
</dbReference>
<protein>
    <submittedName>
        <fullName evidence="2">Secreted protein, putative</fullName>
    </submittedName>
</protein>
<dbReference type="OrthoDB" id="5943at2"/>
<proteinExistence type="predicted"/>
<feature type="chain" id="PRO_5002866883" evidence="1">
    <location>
        <begin position="21"/>
        <end position="267"/>
    </location>
</feature>
<dbReference type="eggNOG" id="COG5266">
    <property type="taxonomic scope" value="Bacteria"/>
</dbReference>
<dbReference type="Pfam" id="PF10670">
    <property type="entry name" value="DUF4198"/>
    <property type="match status" value="1"/>
</dbReference>
<dbReference type="InterPro" id="IPR019613">
    <property type="entry name" value="DUF4198"/>
</dbReference>
<sequence>MKKVLITALLITGASSAANAHEVWINSGSFELNSDEQTVYSLDVARSADAFIAEANHQVKYLNVLSPTGVQAKLDAAFSGQNKEVFEQDFSEKGTYYFRSPMTQVFLTFYRDADGKKHKVNLPKSRYNELPENVKIEKTVEKQMITETYISYNGFSDPKIVQQEEGITLTSSKHPNMYRVGDEISFAISLNNQPLNNAEFSIKSLNNIYDSEFEQIELFTDDNGKVAFTPSSTGRYIIAVEHSIELKNDTGADQRSIELFRSFDVVQ</sequence>
<dbReference type="STRING" id="225849.swp_3073"/>
<dbReference type="RefSeq" id="WP_020913139.1">
    <property type="nucleotide sequence ID" value="NC_011566.1"/>
</dbReference>
<evidence type="ECO:0000256" key="1">
    <source>
        <dbReference type="SAM" id="SignalP"/>
    </source>
</evidence>
<gene>
    <name evidence="2" type="ordered locus">swp_3073</name>
</gene>
<dbReference type="EMBL" id="CP000472">
    <property type="protein sequence ID" value="ACJ29788.1"/>
    <property type="molecule type" value="Genomic_DNA"/>
</dbReference>
<evidence type="ECO:0000313" key="2">
    <source>
        <dbReference type="EMBL" id="ACJ29788.1"/>
    </source>
</evidence>
<name>B8CPS5_SHEPW</name>
<dbReference type="HOGENOM" id="CLU_1041682_0_0_6"/>
<keyword evidence="3" id="KW-1185">Reference proteome</keyword>
<keyword evidence="1" id="KW-0732">Signal</keyword>